<evidence type="ECO:0000256" key="8">
    <source>
        <dbReference type="SAM" id="MobiDB-lite"/>
    </source>
</evidence>
<dbReference type="InterPro" id="IPR011545">
    <property type="entry name" value="DEAD/DEAH_box_helicase_dom"/>
</dbReference>
<dbReference type="GO" id="GO:0016787">
    <property type="term" value="F:hydrolase activity"/>
    <property type="evidence" value="ECO:0007669"/>
    <property type="project" value="UniProtKB-KW"/>
</dbReference>
<dbReference type="SUPFAM" id="SSF52540">
    <property type="entry name" value="P-loop containing nucleoside triphosphate hydrolases"/>
    <property type="match status" value="1"/>
</dbReference>
<keyword evidence="4" id="KW-0347">Helicase</keyword>
<accession>A0A8X8YGZ0</accession>
<dbReference type="CDD" id="cd17963">
    <property type="entry name" value="DEADc_DDX19_DDX25"/>
    <property type="match status" value="1"/>
</dbReference>
<evidence type="ECO:0000256" key="2">
    <source>
        <dbReference type="ARBA" id="ARBA00022741"/>
    </source>
</evidence>
<dbReference type="InterPro" id="IPR014014">
    <property type="entry name" value="RNA_helicase_DEAD_Q_motif"/>
</dbReference>
<feature type="region of interest" description="Disordered" evidence="8">
    <location>
        <begin position="61"/>
        <end position="80"/>
    </location>
</feature>
<keyword evidence="5" id="KW-0067">ATP-binding</keyword>
<dbReference type="Pfam" id="PF00270">
    <property type="entry name" value="DEAD"/>
    <property type="match status" value="1"/>
</dbReference>
<dbReference type="GO" id="GO:0005524">
    <property type="term" value="F:ATP binding"/>
    <property type="evidence" value="ECO:0007669"/>
    <property type="project" value="UniProtKB-KW"/>
</dbReference>
<protein>
    <recommendedName>
        <fullName evidence="1">RNA helicase</fullName>
        <ecNumber evidence="1">3.6.4.13</ecNumber>
    </recommendedName>
</protein>
<feature type="short sequence motif" description="Q motif" evidence="7">
    <location>
        <begin position="143"/>
        <end position="172"/>
    </location>
</feature>
<dbReference type="GO" id="GO:0003723">
    <property type="term" value="F:RNA binding"/>
    <property type="evidence" value="ECO:0007669"/>
    <property type="project" value="UniProtKB-KW"/>
</dbReference>
<reference evidence="12" key="1">
    <citation type="submission" date="2018-01" db="EMBL/GenBank/DDBJ databases">
        <authorList>
            <person name="Mao J.F."/>
        </authorList>
    </citation>
    <scope>NUCLEOTIDE SEQUENCE</scope>
    <source>
        <strain evidence="12">Huo1</strain>
        <tissue evidence="12">Leaf</tissue>
    </source>
</reference>
<dbReference type="Gene3D" id="3.40.50.300">
    <property type="entry name" value="P-loop containing nucleotide triphosphate hydrolases"/>
    <property type="match status" value="2"/>
</dbReference>
<evidence type="ECO:0000313" key="13">
    <source>
        <dbReference type="Proteomes" id="UP000298416"/>
    </source>
</evidence>
<dbReference type="EC" id="3.6.4.13" evidence="1"/>
<dbReference type="EMBL" id="PNBA02000003">
    <property type="protein sequence ID" value="KAG6430507.1"/>
    <property type="molecule type" value="Genomic_DNA"/>
</dbReference>
<dbReference type="InterPro" id="IPR014001">
    <property type="entry name" value="Helicase_ATP-bd"/>
</dbReference>
<evidence type="ECO:0000256" key="7">
    <source>
        <dbReference type="PROSITE-ProRule" id="PRU00552"/>
    </source>
</evidence>
<evidence type="ECO:0000259" key="11">
    <source>
        <dbReference type="PROSITE" id="PS51195"/>
    </source>
</evidence>
<dbReference type="GO" id="GO:0003724">
    <property type="term" value="F:RNA helicase activity"/>
    <property type="evidence" value="ECO:0007669"/>
    <property type="project" value="UniProtKB-EC"/>
</dbReference>
<feature type="domain" description="Helicase ATP-binding" evidence="9">
    <location>
        <begin position="177"/>
        <end position="370"/>
    </location>
</feature>
<dbReference type="PROSITE" id="PS51195">
    <property type="entry name" value="Q_MOTIF"/>
    <property type="match status" value="1"/>
</dbReference>
<dbReference type="PROSITE" id="PS51192">
    <property type="entry name" value="HELICASE_ATP_BIND_1"/>
    <property type="match status" value="1"/>
</dbReference>
<keyword evidence="2" id="KW-0547">Nucleotide-binding</keyword>
<reference evidence="12" key="2">
    <citation type="submission" date="2020-08" db="EMBL/GenBank/DDBJ databases">
        <title>Plant Genome Project.</title>
        <authorList>
            <person name="Zhang R.-G."/>
        </authorList>
    </citation>
    <scope>NUCLEOTIDE SEQUENCE</scope>
    <source>
        <strain evidence="12">Huo1</strain>
        <tissue evidence="12">Leaf</tissue>
    </source>
</reference>
<comment type="caution">
    <text evidence="12">The sequence shown here is derived from an EMBL/GenBank/DDBJ whole genome shotgun (WGS) entry which is preliminary data.</text>
</comment>
<name>A0A8X8YGZ0_SALSN</name>
<dbReference type="InterPro" id="IPR027417">
    <property type="entry name" value="P-loop_NTPase"/>
</dbReference>
<dbReference type="PROSITE" id="PS51194">
    <property type="entry name" value="HELICASE_CTER"/>
    <property type="match status" value="1"/>
</dbReference>
<evidence type="ECO:0000256" key="4">
    <source>
        <dbReference type="ARBA" id="ARBA00022806"/>
    </source>
</evidence>
<evidence type="ECO:0000313" key="12">
    <source>
        <dbReference type="EMBL" id="KAG6430507.1"/>
    </source>
</evidence>
<keyword evidence="3" id="KW-0378">Hydrolase</keyword>
<evidence type="ECO:0000256" key="6">
    <source>
        <dbReference type="ARBA" id="ARBA00022884"/>
    </source>
</evidence>
<dbReference type="Pfam" id="PF00271">
    <property type="entry name" value="Helicase_C"/>
    <property type="match status" value="1"/>
</dbReference>
<evidence type="ECO:0000259" key="9">
    <source>
        <dbReference type="PROSITE" id="PS51192"/>
    </source>
</evidence>
<dbReference type="InterPro" id="IPR001650">
    <property type="entry name" value="Helicase_C-like"/>
</dbReference>
<dbReference type="AlphaFoldDB" id="A0A8X8YGZ0"/>
<evidence type="ECO:0000256" key="3">
    <source>
        <dbReference type="ARBA" id="ARBA00022801"/>
    </source>
</evidence>
<organism evidence="12">
    <name type="scientific">Salvia splendens</name>
    <name type="common">Scarlet sage</name>
    <dbReference type="NCBI Taxonomy" id="180675"/>
    <lineage>
        <taxon>Eukaryota</taxon>
        <taxon>Viridiplantae</taxon>
        <taxon>Streptophyta</taxon>
        <taxon>Embryophyta</taxon>
        <taxon>Tracheophyta</taxon>
        <taxon>Spermatophyta</taxon>
        <taxon>Magnoliopsida</taxon>
        <taxon>eudicotyledons</taxon>
        <taxon>Gunneridae</taxon>
        <taxon>Pentapetalae</taxon>
        <taxon>asterids</taxon>
        <taxon>lamiids</taxon>
        <taxon>Lamiales</taxon>
        <taxon>Lamiaceae</taxon>
        <taxon>Nepetoideae</taxon>
        <taxon>Mentheae</taxon>
        <taxon>Salviinae</taxon>
        <taxon>Salvia</taxon>
        <taxon>Salvia subgen. Calosphace</taxon>
        <taxon>core Calosphace</taxon>
    </lineage>
</organism>
<feature type="domain" description="DEAD-box RNA helicase Q" evidence="11">
    <location>
        <begin position="143"/>
        <end position="172"/>
    </location>
</feature>
<keyword evidence="13" id="KW-1185">Reference proteome</keyword>
<dbReference type="SMART" id="SM00490">
    <property type="entry name" value="HELICc"/>
    <property type="match status" value="1"/>
</dbReference>
<dbReference type="SMART" id="SM00487">
    <property type="entry name" value="DEXDc"/>
    <property type="match status" value="1"/>
</dbReference>
<evidence type="ECO:0000256" key="1">
    <source>
        <dbReference type="ARBA" id="ARBA00012552"/>
    </source>
</evidence>
<dbReference type="CDD" id="cd18787">
    <property type="entry name" value="SF2_C_DEAD"/>
    <property type="match status" value="1"/>
</dbReference>
<proteinExistence type="predicted"/>
<gene>
    <name evidence="12" type="ORF">SASPL_108577</name>
</gene>
<feature type="domain" description="Helicase C-terminal" evidence="10">
    <location>
        <begin position="403"/>
        <end position="558"/>
    </location>
</feature>
<dbReference type="Proteomes" id="UP000298416">
    <property type="component" value="Unassembled WGS sequence"/>
</dbReference>
<keyword evidence="6" id="KW-0694">RNA-binding</keyword>
<evidence type="ECO:0000259" key="10">
    <source>
        <dbReference type="PROSITE" id="PS51194"/>
    </source>
</evidence>
<dbReference type="PANTHER" id="PTHR47958">
    <property type="entry name" value="ATP-DEPENDENT RNA HELICASE DBP3"/>
    <property type="match status" value="1"/>
</dbReference>
<evidence type="ECO:0000256" key="5">
    <source>
        <dbReference type="ARBA" id="ARBA00022840"/>
    </source>
</evidence>
<sequence length="569" mass="62933">MHIHLYAVRHILLKILKTFPNSNRIQLSIILYSAAPPRCLVAPPPFLAGFSPIAVSPSSMADSVSSSSSTNATITPPETKSWADVADEEAAAEKQIDASSATDIKLDSLVVDESKQGPLGLTNPDDSTIEAVTSGDTPYTSAKRFEDLNLSPELLKGLYVEMKFEQPSKIQAISLPMILTPPYKNLIAQAHNGSGKTTCFVLGMLSRVDPNVREPQALCICPTRELAIQNMEVLLKMGKFTGITSELALPPDQANYIPIQKRPPITAQVIIGTPGTFSKWLQHKKLGLSKMKILVFDEADHMLAMVNLSLSMPGLIMLVHAVSGFRDESIRIMKAIAKSSSNCQVLLFSATFDDDVKDFSAKIAGEIFKRQPNQMFVKKEELSLESVKQYKVHCPDELSKIMVIKDQILELGEKVGQTIVFVKSRNAASMLHQALVKLGYEVTTIQGALNIEDRDKIIKEFKEGLTQVLIATDVLARGFDQSQVNLVINFDLPVQYGRYSEPDNEVYLHRVGRAGRFGRKGAVFNLLCLDSDDMIMDKIEKHFNSQITEVAPWNSREAFEDALWRAGLL</sequence>